<protein>
    <submittedName>
        <fullName evidence="1">Uncharacterized protein</fullName>
    </submittedName>
</protein>
<reference evidence="1" key="1">
    <citation type="submission" date="2015-04" db="UniProtKB">
        <authorList>
            <consortium name="EnsemblPlants"/>
        </authorList>
    </citation>
    <scope>IDENTIFICATION</scope>
</reference>
<reference evidence="1" key="2">
    <citation type="submission" date="2018-05" db="EMBL/GenBank/DDBJ databases">
        <title>OmerRS3 (Oryza meridionalis Reference Sequence Version 3).</title>
        <authorList>
            <person name="Zhang J."/>
            <person name="Kudrna D."/>
            <person name="Lee S."/>
            <person name="Talag J."/>
            <person name="Welchert J."/>
            <person name="Wing R.A."/>
        </authorList>
    </citation>
    <scope>NUCLEOTIDE SEQUENCE [LARGE SCALE GENOMIC DNA]</scope>
    <source>
        <strain evidence="1">cv. OR44</strain>
    </source>
</reference>
<keyword evidence="2" id="KW-1185">Reference proteome</keyword>
<proteinExistence type="predicted"/>
<evidence type="ECO:0000313" key="1">
    <source>
        <dbReference type="EnsemblPlants" id="OMERI12G00630.1"/>
    </source>
</evidence>
<name>A0A0E0F953_9ORYZ</name>
<evidence type="ECO:0000313" key="2">
    <source>
        <dbReference type="Proteomes" id="UP000008021"/>
    </source>
</evidence>
<dbReference type="EnsemblPlants" id="OMERI12G00630.1">
    <property type="protein sequence ID" value="OMERI12G00630.1"/>
    <property type="gene ID" value="OMERI12G00630"/>
</dbReference>
<sequence length="11" mass="1302">MVDKMSSKWCS</sequence>
<organism evidence="1">
    <name type="scientific">Oryza meridionalis</name>
    <dbReference type="NCBI Taxonomy" id="40149"/>
    <lineage>
        <taxon>Eukaryota</taxon>
        <taxon>Viridiplantae</taxon>
        <taxon>Streptophyta</taxon>
        <taxon>Embryophyta</taxon>
        <taxon>Tracheophyta</taxon>
        <taxon>Spermatophyta</taxon>
        <taxon>Magnoliopsida</taxon>
        <taxon>Liliopsida</taxon>
        <taxon>Poales</taxon>
        <taxon>Poaceae</taxon>
        <taxon>BOP clade</taxon>
        <taxon>Oryzoideae</taxon>
        <taxon>Oryzeae</taxon>
        <taxon>Oryzinae</taxon>
        <taxon>Oryza</taxon>
    </lineage>
</organism>
<dbReference type="Proteomes" id="UP000008021">
    <property type="component" value="Chromosome 12"/>
</dbReference>
<dbReference type="Gramene" id="OMERI12G00630.1">
    <property type="protein sequence ID" value="OMERI12G00630.1"/>
    <property type="gene ID" value="OMERI12G00630"/>
</dbReference>
<dbReference type="HOGENOM" id="CLU_3437735_0_0_1"/>
<accession>A0A0E0F953</accession>